<dbReference type="GO" id="GO:0005886">
    <property type="term" value="C:plasma membrane"/>
    <property type="evidence" value="ECO:0007669"/>
    <property type="project" value="TreeGrafter"/>
</dbReference>
<dbReference type="GO" id="GO:0044205">
    <property type="term" value="P:'de novo' UMP biosynthetic process"/>
    <property type="evidence" value="ECO:0007669"/>
    <property type="project" value="UniProtKB-UniPathway"/>
</dbReference>
<accession>A0A1G2V217</accession>
<dbReference type="Proteomes" id="UP000177697">
    <property type="component" value="Unassembled WGS sequence"/>
</dbReference>
<dbReference type="InterPro" id="IPR005719">
    <property type="entry name" value="Dihydroorotate_DH_2"/>
</dbReference>
<comment type="cofactor">
    <cofactor evidence="1">
        <name>FMN</name>
        <dbReference type="ChEBI" id="CHEBI:58210"/>
    </cofactor>
</comment>
<keyword evidence="6" id="KW-0665">Pyrimidine biosynthesis</keyword>
<organism evidence="11 12">
    <name type="scientific">Candidatus Zambryskibacteria bacterium RIFOXYC1_FULL_39_10</name>
    <dbReference type="NCBI Taxonomy" id="1802779"/>
    <lineage>
        <taxon>Bacteria</taxon>
        <taxon>Candidatus Zambryskiibacteriota</taxon>
    </lineage>
</organism>
<dbReference type="InterPro" id="IPR012135">
    <property type="entry name" value="Dihydroorotate_DH_1_2"/>
</dbReference>
<dbReference type="EMBL" id="MHWW01000006">
    <property type="protein sequence ID" value="OHB15664.1"/>
    <property type="molecule type" value="Genomic_DNA"/>
</dbReference>
<protein>
    <recommendedName>
        <fullName evidence="9">Dihydroorotate oxidase</fullName>
    </recommendedName>
</protein>
<evidence type="ECO:0000313" key="12">
    <source>
        <dbReference type="Proteomes" id="UP000177697"/>
    </source>
</evidence>
<comment type="function">
    <text evidence="2">Catalyzes the conversion of dihydroorotate to orotate with quinone as electron acceptor.</text>
</comment>
<gene>
    <name evidence="11" type="ORF">A2431_00680</name>
</gene>
<evidence type="ECO:0000256" key="3">
    <source>
        <dbReference type="ARBA" id="ARBA00004725"/>
    </source>
</evidence>
<comment type="pathway">
    <text evidence="3">Pyrimidine metabolism; UMP biosynthesis via de novo pathway.</text>
</comment>
<evidence type="ECO:0000256" key="9">
    <source>
        <dbReference type="ARBA" id="ARBA00031623"/>
    </source>
</evidence>
<evidence type="ECO:0000256" key="5">
    <source>
        <dbReference type="ARBA" id="ARBA00022643"/>
    </source>
</evidence>
<evidence type="ECO:0000256" key="6">
    <source>
        <dbReference type="ARBA" id="ARBA00022975"/>
    </source>
</evidence>
<sequence>MGKFGLSRKLVALFYRYKGPDISIIVDGISFKTPFILSAGFDYNARLINILPEISFGSVEVGSVTARPCLGNDKPRLIRLPKSKSILVRKGLRNEGVDAVIHRLKKYCIKKDFVVGVSIAQTNDEKNCSAETGLEDYLYSFKRLNEENVGDYYTVNISCPNAFGGEAFAKPALLDLLVSRLSAIRCEKPVYVKMPINLEWSEFDNLLKVLNKFEIIKGVIIGNLNKEYNSLDYRNEAPDEYRGGLSGKPCFELSNDLIRKTRSAYGKRFTIIGCGGVLSPLDMAQKFAAGSDLVALITGMIYNGPSLVKLLSSYYANHLIKQNGK</sequence>
<keyword evidence="7" id="KW-0560">Oxidoreductase</keyword>
<evidence type="ECO:0000256" key="8">
    <source>
        <dbReference type="ARBA" id="ARBA00023136"/>
    </source>
</evidence>
<dbReference type="SUPFAM" id="SSF51395">
    <property type="entry name" value="FMN-linked oxidoreductases"/>
    <property type="match status" value="1"/>
</dbReference>
<evidence type="ECO:0000256" key="7">
    <source>
        <dbReference type="ARBA" id="ARBA00023002"/>
    </source>
</evidence>
<evidence type="ECO:0000313" key="11">
    <source>
        <dbReference type="EMBL" id="OHB15664.1"/>
    </source>
</evidence>
<dbReference type="InterPro" id="IPR013785">
    <property type="entry name" value="Aldolase_TIM"/>
</dbReference>
<keyword evidence="5" id="KW-0288">FMN</keyword>
<keyword evidence="8" id="KW-0472">Membrane</keyword>
<dbReference type="AlphaFoldDB" id="A0A1G2V217"/>
<feature type="domain" description="Dihydroorotate dehydrogenase catalytic" evidence="10">
    <location>
        <begin position="26"/>
        <end position="309"/>
    </location>
</feature>
<comment type="caution">
    <text evidence="11">The sequence shown here is derived from an EMBL/GenBank/DDBJ whole genome shotgun (WGS) entry which is preliminary data.</text>
</comment>
<dbReference type="InterPro" id="IPR050074">
    <property type="entry name" value="DHO_dehydrogenase"/>
</dbReference>
<dbReference type="Pfam" id="PF01180">
    <property type="entry name" value="DHO_dh"/>
    <property type="match status" value="1"/>
</dbReference>
<reference evidence="11 12" key="1">
    <citation type="journal article" date="2016" name="Nat. Commun.">
        <title>Thousands of microbial genomes shed light on interconnected biogeochemical processes in an aquifer system.</title>
        <authorList>
            <person name="Anantharaman K."/>
            <person name="Brown C.T."/>
            <person name="Hug L.A."/>
            <person name="Sharon I."/>
            <person name="Castelle C.J."/>
            <person name="Probst A.J."/>
            <person name="Thomas B.C."/>
            <person name="Singh A."/>
            <person name="Wilkins M.J."/>
            <person name="Karaoz U."/>
            <person name="Brodie E.L."/>
            <person name="Williams K.H."/>
            <person name="Hubbard S.S."/>
            <person name="Banfield J.F."/>
        </authorList>
    </citation>
    <scope>NUCLEOTIDE SEQUENCE [LARGE SCALE GENOMIC DNA]</scope>
</reference>
<dbReference type="PIRSF" id="PIRSF000164">
    <property type="entry name" value="DHO_oxidase"/>
    <property type="match status" value="1"/>
</dbReference>
<keyword evidence="4" id="KW-0285">Flavoprotein</keyword>
<evidence type="ECO:0000256" key="2">
    <source>
        <dbReference type="ARBA" id="ARBA00003125"/>
    </source>
</evidence>
<dbReference type="CDD" id="cd04738">
    <property type="entry name" value="DHOD_2_like"/>
    <property type="match status" value="1"/>
</dbReference>
<dbReference type="GO" id="GO:0004152">
    <property type="term" value="F:dihydroorotate dehydrogenase activity"/>
    <property type="evidence" value="ECO:0007669"/>
    <property type="project" value="InterPro"/>
</dbReference>
<dbReference type="GO" id="GO:0006207">
    <property type="term" value="P:'de novo' pyrimidine nucleobase biosynthetic process"/>
    <property type="evidence" value="ECO:0007669"/>
    <property type="project" value="InterPro"/>
</dbReference>
<proteinExistence type="predicted"/>
<name>A0A1G2V217_9BACT</name>
<evidence type="ECO:0000256" key="4">
    <source>
        <dbReference type="ARBA" id="ARBA00022630"/>
    </source>
</evidence>
<dbReference type="InterPro" id="IPR005720">
    <property type="entry name" value="Dihydroorotate_DH_cat"/>
</dbReference>
<dbReference type="Gene3D" id="3.20.20.70">
    <property type="entry name" value="Aldolase class I"/>
    <property type="match status" value="1"/>
</dbReference>
<evidence type="ECO:0000256" key="1">
    <source>
        <dbReference type="ARBA" id="ARBA00001917"/>
    </source>
</evidence>
<dbReference type="PANTHER" id="PTHR48109:SF4">
    <property type="entry name" value="DIHYDROOROTATE DEHYDROGENASE (QUINONE), MITOCHONDRIAL"/>
    <property type="match status" value="1"/>
</dbReference>
<evidence type="ECO:0000259" key="10">
    <source>
        <dbReference type="Pfam" id="PF01180"/>
    </source>
</evidence>
<dbReference type="UniPathway" id="UPA00070"/>
<dbReference type="PANTHER" id="PTHR48109">
    <property type="entry name" value="DIHYDROOROTATE DEHYDROGENASE (QUINONE), MITOCHONDRIAL-RELATED"/>
    <property type="match status" value="1"/>
</dbReference>
<dbReference type="GO" id="GO:0005737">
    <property type="term" value="C:cytoplasm"/>
    <property type="evidence" value="ECO:0007669"/>
    <property type="project" value="InterPro"/>
</dbReference>